<dbReference type="EMBL" id="QXGH01000009">
    <property type="protein sequence ID" value="RHW28790.1"/>
    <property type="molecule type" value="Genomic_DNA"/>
</dbReference>
<feature type="signal peptide" evidence="1">
    <location>
        <begin position="1"/>
        <end position="28"/>
    </location>
</feature>
<evidence type="ECO:0008006" key="4">
    <source>
        <dbReference type="Google" id="ProtNLM"/>
    </source>
</evidence>
<keyword evidence="3" id="KW-1185">Reference proteome</keyword>
<reference evidence="2 3" key="1">
    <citation type="submission" date="2018-09" db="EMBL/GenBank/DDBJ databases">
        <title>Genome sequencing of Nocardioides immobilis CCTCC AB 2017083 for comparison to Nocardioides silvaticus.</title>
        <authorList>
            <person name="Li C."/>
            <person name="Wang G."/>
        </authorList>
    </citation>
    <scope>NUCLEOTIDE SEQUENCE [LARGE SCALE GENOMIC DNA]</scope>
    <source>
        <strain evidence="2 3">CCTCC AB 2017083</strain>
    </source>
</reference>
<comment type="caution">
    <text evidence="2">The sequence shown here is derived from an EMBL/GenBank/DDBJ whole genome shotgun (WGS) entry which is preliminary data.</text>
</comment>
<protein>
    <recommendedName>
        <fullName evidence="4">GH16 domain-containing protein</fullName>
    </recommendedName>
</protein>
<organism evidence="2 3">
    <name type="scientific">Nocardioides immobilis</name>
    <dbReference type="NCBI Taxonomy" id="2049295"/>
    <lineage>
        <taxon>Bacteria</taxon>
        <taxon>Bacillati</taxon>
        <taxon>Actinomycetota</taxon>
        <taxon>Actinomycetes</taxon>
        <taxon>Propionibacteriales</taxon>
        <taxon>Nocardioidaceae</taxon>
        <taxon>Nocardioides</taxon>
    </lineage>
</organism>
<dbReference type="RefSeq" id="WP_118922373.1">
    <property type="nucleotide sequence ID" value="NZ_QXGH01000009.1"/>
</dbReference>
<evidence type="ECO:0000313" key="3">
    <source>
        <dbReference type="Proteomes" id="UP000283644"/>
    </source>
</evidence>
<dbReference type="Gene3D" id="2.60.120.200">
    <property type="match status" value="1"/>
</dbReference>
<dbReference type="AlphaFoldDB" id="A0A417Y7S1"/>
<feature type="chain" id="PRO_5039700415" description="GH16 domain-containing protein" evidence="1">
    <location>
        <begin position="29"/>
        <end position="289"/>
    </location>
</feature>
<dbReference type="OrthoDB" id="273319at2"/>
<evidence type="ECO:0000256" key="1">
    <source>
        <dbReference type="SAM" id="SignalP"/>
    </source>
</evidence>
<proteinExistence type="predicted"/>
<dbReference type="SUPFAM" id="SSF49899">
    <property type="entry name" value="Concanavalin A-like lectins/glucanases"/>
    <property type="match status" value="1"/>
</dbReference>
<dbReference type="Proteomes" id="UP000283644">
    <property type="component" value="Unassembled WGS sequence"/>
</dbReference>
<sequence length="289" mass="30829">MKTLLTTGFGLRLAALATALLVGPAALAPGTAEAPATSALAGEGTTAAQRYGWRVMQWDYAWEFGEDLDSPAYRGANIRGGKWLDYSTGTGRAVKSGGGIEFHTGERYDRTPDFGVTRLTLSGKAESRGRWELKERTRLAERGGPDFEFVVELVPEGTAPDECPDYRLTVGRSALGGGSVRIGVNVGARAWTKTLTGYGRTGVTPRLYAVQITRGRITWFLDSRAVASTTAAAAIPKVPLTLRMSVVGSGTTDRDKADVLIDWVRNYDLTKGLRAPTGQSLITGSPGPC</sequence>
<dbReference type="InterPro" id="IPR013320">
    <property type="entry name" value="ConA-like_dom_sf"/>
</dbReference>
<evidence type="ECO:0000313" key="2">
    <source>
        <dbReference type="EMBL" id="RHW28790.1"/>
    </source>
</evidence>
<accession>A0A417Y7S1</accession>
<name>A0A417Y7S1_9ACTN</name>
<keyword evidence="1" id="KW-0732">Signal</keyword>
<gene>
    <name evidence="2" type="ORF">D0Z08_02785</name>
</gene>